<sequence length="112" mass="12172">MPVPDTHHFHNQQRGHPFPSHRPRKQGPPVQHQQGQDNTGQPGQGAMRIANTSMDSTYEDPSRLLGASKARMLRTDTTKTKRIPLLLTGCESTGTSASFGGSPPPATHVDHT</sequence>
<dbReference type="EMBL" id="JAQOWY010000980">
    <property type="protein sequence ID" value="KAK1837864.1"/>
    <property type="molecule type" value="Genomic_DNA"/>
</dbReference>
<dbReference type="AlphaFoldDB" id="A0AAD8ZYV3"/>
<feature type="compositionally biased region" description="Basic residues" evidence="1">
    <location>
        <begin position="9"/>
        <end position="25"/>
    </location>
</feature>
<evidence type="ECO:0000313" key="2">
    <source>
        <dbReference type="EMBL" id="KAK1837864.1"/>
    </source>
</evidence>
<accession>A0AAD8ZYV3</accession>
<organism evidence="2 3">
    <name type="scientific">Colletotrichum chrysophilum</name>
    <dbReference type="NCBI Taxonomy" id="1836956"/>
    <lineage>
        <taxon>Eukaryota</taxon>
        <taxon>Fungi</taxon>
        <taxon>Dikarya</taxon>
        <taxon>Ascomycota</taxon>
        <taxon>Pezizomycotina</taxon>
        <taxon>Sordariomycetes</taxon>
        <taxon>Hypocreomycetidae</taxon>
        <taxon>Glomerellales</taxon>
        <taxon>Glomerellaceae</taxon>
        <taxon>Colletotrichum</taxon>
        <taxon>Colletotrichum gloeosporioides species complex</taxon>
    </lineage>
</organism>
<proteinExistence type="predicted"/>
<protein>
    <submittedName>
        <fullName evidence="2">Uncharacterized protein</fullName>
    </submittedName>
</protein>
<gene>
    <name evidence="2" type="ORF">CCHR01_19516</name>
</gene>
<dbReference type="Proteomes" id="UP001243330">
    <property type="component" value="Unassembled WGS sequence"/>
</dbReference>
<name>A0AAD8ZYV3_9PEZI</name>
<reference evidence="2" key="1">
    <citation type="submission" date="2023-01" db="EMBL/GenBank/DDBJ databases">
        <title>Colletotrichum chrysophilum M932 genome sequence.</title>
        <authorList>
            <person name="Baroncelli R."/>
        </authorList>
    </citation>
    <scope>NUCLEOTIDE SEQUENCE</scope>
    <source>
        <strain evidence="2">M932</strain>
    </source>
</reference>
<comment type="caution">
    <text evidence="2">The sequence shown here is derived from an EMBL/GenBank/DDBJ whole genome shotgun (WGS) entry which is preliminary data.</text>
</comment>
<evidence type="ECO:0000256" key="1">
    <source>
        <dbReference type="SAM" id="MobiDB-lite"/>
    </source>
</evidence>
<feature type="region of interest" description="Disordered" evidence="1">
    <location>
        <begin position="92"/>
        <end position="112"/>
    </location>
</feature>
<feature type="compositionally biased region" description="Polar residues" evidence="1">
    <location>
        <begin position="31"/>
        <end position="41"/>
    </location>
</feature>
<evidence type="ECO:0000313" key="3">
    <source>
        <dbReference type="Proteomes" id="UP001243330"/>
    </source>
</evidence>
<feature type="region of interest" description="Disordered" evidence="1">
    <location>
        <begin position="1"/>
        <end position="76"/>
    </location>
</feature>
<keyword evidence="3" id="KW-1185">Reference proteome</keyword>